<feature type="domain" description="Up-regulator of cell proliferation-like" evidence="2">
    <location>
        <begin position="200"/>
        <end position="372"/>
    </location>
</feature>
<organism evidence="3 4">
    <name type="scientific">Mya arenaria</name>
    <name type="common">Soft-shell clam</name>
    <dbReference type="NCBI Taxonomy" id="6604"/>
    <lineage>
        <taxon>Eukaryota</taxon>
        <taxon>Metazoa</taxon>
        <taxon>Spiralia</taxon>
        <taxon>Lophotrochozoa</taxon>
        <taxon>Mollusca</taxon>
        <taxon>Bivalvia</taxon>
        <taxon>Autobranchia</taxon>
        <taxon>Heteroconchia</taxon>
        <taxon>Euheterodonta</taxon>
        <taxon>Imparidentia</taxon>
        <taxon>Neoheterodontei</taxon>
        <taxon>Myida</taxon>
        <taxon>Myoidea</taxon>
        <taxon>Myidae</taxon>
        <taxon>Mya</taxon>
    </lineage>
</organism>
<feature type="region of interest" description="Disordered" evidence="1">
    <location>
        <begin position="65"/>
        <end position="100"/>
    </location>
</feature>
<evidence type="ECO:0000313" key="3">
    <source>
        <dbReference type="EMBL" id="WAQ95627.1"/>
    </source>
</evidence>
<dbReference type="InterPro" id="IPR052986">
    <property type="entry name" value="VLIG_GTPase"/>
</dbReference>
<dbReference type="PANTHER" id="PTHR14819">
    <property type="entry name" value="GTP-BINDING"/>
    <property type="match status" value="1"/>
</dbReference>
<gene>
    <name evidence="3" type="ORF">MAR_028317</name>
</gene>
<dbReference type="Proteomes" id="UP001164746">
    <property type="component" value="Chromosome 2"/>
</dbReference>
<evidence type="ECO:0000259" key="2">
    <source>
        <dbReference type="Pfam" id="PF25496"/>
    </source>
</evidence>
<feature type="non-terminal residue" evidence="3">
    <location>
        <position position="1"/>
    </location>
</feature>
<evidence type="ECO:0000256" key="1">
    <source>
        <dbReference type="SAM" id="MobiDB-lite"/>
    </source>
</evidence>
<evidence type="ECO:0000313" key="4">
    <source>
        <dbReference type="Proteomes" id="UP001164746"/>
    </source>
</evidence>
<name>A0ABY7DG10_MYAAR</name>
<keyword evidence="4" id="KW-1185">Reference proteome</keyword>
<protein>
    <submittedName>
        <fullName evidence="3">URGCP-like protein</fullName>
    </submittedName>
</protein>
<dbReference type="EMBL" id="CP111013">
    <property type="protein sequence ID" value="WAQ95627.1"/>
    <property type="molecule type" value="Genomic_DNA"/>
</dbReference>
<dbReference type="PANTHER" id="PTHR14819:SF25">
    <property type="entry name" value="CHROMOSOME UNDETERMINED SCAFFOLD_52, WHOLE GENOME SHOTGUN SEQUENCE"/>
    <property type="match status" value="1"/>
</dbReference>
<reference evidence="3" key="1">
    <citation type="submission" date="2022-11" db="EMBL/GenBank/DDBJ databases">
        <title>Centuries of genome instability and evolution in soft-shell clam transmissible cancer (bioRxiv).</title>
        <authorList>
            <person name="Hart S.F.M."/>
            <person name="Yonemitsu M.A."/>
            <person name="Giersch R.M."/>
            <person name="Beal B.F."/>
            <person name="Arriagada G."/>
            <person name="Davis B.W."/>
            <person name="Ostrander E.A."/>
            <person name="Goff S.P."/>
            <person name="Metzger M.J."/>
        </authorList>
    </citation>
    <scope>NUCLEOTIDE SEQUENCE</scope>
    <source>
        <strain evidence="3">MELC-2E11</strain>
        <tissue evidence="3">Siphon/mantle</tissue>
    </source>
</reference>
<sequence length="377" mass="42352">MELRQTVTEMGVDICTYRARIGTFSGSIGVGVTHEECLVNLTFGLKTVGAVIFIGMLLVMGGVEQNPGPPKKEPSERGSSTQLSMVEPDPLASNSDNIERGSDYYGEKELNSVFKPIFDFFGLTGRVDNQISVSEARTVVDDKLPLQPTEAPMTLLRGLMSMNYETRDAYTFPLPDSQPQVLHAQCNSRIRSRNRIDVSSPRDLFMAMFYCCDPMLQSILFEKLFMCKCALPFFYKDVFSMNYTVALWPLRSLSTVKINKGCYTSCFMIDVKTHVISFARLGRPKLSKSTVLNNLILSENTFYNGNCNGGRSKRNISGFCEMFFSPAYESRGSLFHDPTHFLNLRGDLISDYCSKIYSFIDTISDCVVIVIDIQQLE</sequence>
<dbReference type="Pfam" id="PF25496">
    <property type="entry name" value="URGCP"/>
    <property type="match status" value="1"/>
</dbReference>
<accession>A0ABY7DG10</accession>
<proteinExistence type="predicted"/>
<dbReference type="InterPro" id="IPR057365">
    <property type="entry name" value="URGCP"/>
</dbReference>